<sequence>MRLYQLPIIIMLLTGCATSYGPAGEIGGFDTGGYADKRINANTVAVSFSGNWLTKQNTIRAYVLYRCAKITIENGYDYFIVTSSSVSPVNVSVKTGSKNYLTIPPKLYDIFYTKTDYRSYRLSASRAAKCYPCNQNNQHAVVVVIKMFEGKAPDIPNAFDANDVIAHLGPATL</sequence>
<dbReference type="NCBIfam" id="NF047637">
    <property type="entry name" value="lipo_CC0125"/>
    <property type="match status" value="1"/>
</dbReference>
<gene>
    <name evidence="1" type="ORF">C8D86_1316</name>
</gene>
<dbReference type="PROSITE" id="PS51257">
    <property type="entry name" value="PROKAR_LIPOPROTEIN"/>
    <property type="match status" value="1"/>
</dbReference>
<dbReference type="OrthoDB" id="7172943at2"/>
<keyword evidence="2" id="KW-1185">Reference proteome</keyword>
<name>A0A370G7L8_9COXI</name>
<dbReference type="RefSeq" id="WP_114835311.1">
    <property type="nucleotide sequence ID" value="NZ_LR699116.1"/>
</dbReference>
<comment type="caution">
    <text evidence="1">The sequence shown here is derived from an EMBL/GenBank/DDBJ whole genome shotgun (WGS) entry which is preliminary data.</text>
</comment>
<dbReference type="AlphaFoldDB" id="A0A370G7L8"/>
<proteinExistence type="predicted"/>
<reference evidence="1 2" key="1">
    <citation type="submission" date="2018-07" db="EMBL/GenBank/DDBJ databases">
        <title>Genomic Encyclopedia of Type Strains, Phase IV (KMG-IV): sequencing the most valuable type-strain genomes for metagenomic binning, comparative biology and taxonomic classification.</title>
        <authorList>
            <person name="Goeker M."/>
        </authorList>
    </citation>
    <scope>NUCLEOTIDE SEQUENCE [LARGE SCALE GENOMIC DNA]</scope>
    <source>
        <strain evidence="1 2">DSM 16500</strain>
    </source>
</reference>
<dbReference type="Proteomes" id="UP000254720">
    <property type="component" value="Unassembled WGS sequence"/>
</dbReference>
<accession>A0A370G7L8</accession>
<evidence type="ECO:0000313" key="1">
    <source>
        <dbReference type="EMBL" id="RDI38524.1"/>
    </source>
</evidence>
<dbReference type="EMBL" id="QQAX01000031">
    <property type="protein sequence ID" value="RDI38524.1"/>
    <property type="molecule type" value="Genomic_DNA"/>
</dbReference>
<protein>
    <submittedName>
        <fullName evidence="1">Uncharacterized protein</fullName>
    </submittedName>
</protein>
<organism evidence="1 2">
    <name type="scientific">Aquicella lusitana</name>
    <dbReference type="NCBI Taxonomy" id="254246"/>
    <lineage>
        <taxon>Bacteria</taxon>
        <taxon>Pseudomonadati</taxon>
        <taxon>Pseudomonadota</taxon>
        <taxon>Gammaproteobacteria</taxon>
        <taxon>Legionellales</taxon>
        <taxon>Coxiellaceae</taxon>
        <taxon>Aquicella</taxon>
    </lineage>
</organism>
<evidence type="ECO:0000313" key="2">
    <source>
        <dbReference type="Proteomes" id="UP000254720"/>
    </source>
</evidence>